<organism evidence="1 2">
    <name type="scientific">Pomacea canaliculata</name>
    <name type="common">Golden apple snail</name>
    <dbReference type="NCBI Taxonomy" id="400727"/>
    <lineage>
        <taxon>Eukaryota</taxon>
        <taxon>Metazoa</taxon>
        <taxon>Spiralia</taxon>
        <taxon>Lophotrochozoa</taxon>
        <taxon>Mollusca</taxon>
        <taxon>Gastropoda</taxon>
        <taxon>Caenogastropoda</taxon>
        <taxon>Architaenioglossa</taxon>
        <taxon>Ampullarioidea</taxon>
        <taxon>Ampullariidae</taxon>
        <taxon>Pomacea</taxon>
    </lineage>
</organism>
<comment type="caution">
    <text evidence="1">The sequence shown here is derived from an EMBL/GenBank/DDBJ whole genome shotgun (WGS) entry which is preliminary data.</text>
</comment>
<dbReference type="Proteomes" id="UP000245119">
    <property type="component" value="Linkage Group LG8"/>
</dbReference>
<dbReference type="EMBL" id="PZQS01000008">
    <property type="protein sequence ID" value="PVD25954.1"/>
    <property type="molecule type" value="Genomic_DNA"/>
</dbReference>
<reference evidence="1 2" key="1">
    <citation type="submission" date="2018-04" db="EMBL/GenBank/DDBJ databases">
        <title>The genome of golden apple snail Pomacea canaliculata provides insight into stress tolerance and invasive adaptation.</title>
        <authorList>
            <person name="Liu C."/>
            <person name="Liu B."/>
            <person name="Ren Y."/>
            <person name="Zhang Y."/>
            <person name="Wang H."/>
            <person name="Li S."/>
            <person name="Jiang F."/>
            <person name="Yin L."/>
            <person name="Zhang G."/>
            <person name="Qian W."/>
            <person name="Fan W."/>
        </authorList>
    </citation>
    <scope>NUCLEOTIDE SEQUENCE [LARGE SCALE GENOMIC DNA]</scope>
    <source>
        <strain evidence="1">SZHN2017</strain>
        <tissue evidence="1">Muscle</tissue>
    </source>
</reference>
<proteinExistence type="predicted"/>
<dbReference type="AlphaFoldDB" id="A0A2T7NXS0"/>
<name>A0A2T7NXS0_POMCA</name>
<gene>
    <name evidence="1" type="ORF">C0Q70_13620</name>
</gene>
<accession>A0A2T7NXS0</accession>
<keyword evidence="2" id="KW-1185">Reference proteome</keyword>
<sequence length="143" mass="15521">MDTVPTAVRTYVLPGQPGQPAILSLLPQPSCQQQQPAASATVMPVVSLHARARGEMRTMFLDTSRSCFPCWLHSSTDCRPGVHTSNKLCGGSFVHCTARTNHNIRNIFHHASLLTTILSVDTGPQLLHAGCMGELGVRDFTVR</sequence>
<evidence type="ECO:0000313" key="2">
    <source>
        <dbReference type="Proteomes" id="UP000245119"/>
    </source>
</evidence>
<protein>
    <submittedName>
        <fullName evidence="1">Uncharacterized protein</fullName>
    </submittedName>
</protein>
<evidence type="ECO:0000313" key="1">
    <source>
        <dbReference type="EMBL" id="PVD25954.1"/>
    </source>
</evidence>